<keyword evidence="7" id="KW-1133">Transmembrane helix</keyword>
<evidence type="ECO:0000313" key="10">
    <source>
        <dbReference type="Proteomes" id="UP000799778"/>
    </source>
</evidence>
<accession>A0A6A5Y3V1</accession>
<dbReference type="GO" id="GO:0071949">
    <property type="term" value="F:FAD binding"/>
    <property type="evidence" value="ECO:0007669"/>
    <property type="project" value="InterPro"/>
</dbReference>
<dbReference type="InterPro" id="IPR006181">
    <property type="entry name" value="D-amino_acid_oxidase_CS"/>
</dbReference>
<feature type="transmembrane region" description="Helical" evidence="7">
    <location>
        <begin position="6"/>
        <end position="23"/>
    </location>
</feature>
<dbReference type="GO" id="GO:0019478">
    <property type="term" value="P:D-amino acid catabolic process"/>
    <property type="evidence" value="ECO:0007669"/>
    <property type="project" value="TreeGrafter"/>
</dbReference>
<dbReference type="SUPFAM" id="SSF51971">
    <property type="entry name" value="Nucleotide-binding domain"/>
    <property type="match status" value="1"/>
</dbReference>
<dbReference type="SUPFAM" id="SSF54373">
    <property type="entry name" value="FAD-linked reductases, C-terminal domain"/>
    <property type="match status" value="1"/>
</dbReference>
<evidence type="ECO:0000256" key="3">
    <source>
        <dbReference type="ARBA" id="ARBA00022630"/>
    </source>
</evidence>
<name>A0A6A5Y3V1_9PLEO</name>
<feature type="binding site" evidence="6">
    <location>
        <position position="196"/>
    </location>
    <ligand>
        <name>FAD</name>
        <dbReference type="ChEBI" id="CHEBI:57692"/>
    </ligand>
</feature>
<keyword evidence="10" id="KW-1185">Reference proteome</keyword>
<dbReference type="GO" id="GO:0003884">
    <property type="term" value="F:D-amino-acid oxidase activity"/>
    <property type="evidence" value="ECO:0007669"/>
    <property type="project" value="InterPro"/>
</dbReference>
<dbReference type="AlphaFoldDB" id="A0A6A5Y3V1"/>
<protein>
    <submittedName>
        <fullName evidence="9">FAD dependent oxidoreductase</fullName>
    </submittedName>
</protein>
<comment type="cofactor">
    <cofactor evidence="1 6">
        <name>FAD</name>
        <dbReference type="ChEBI" id="CHEBI:57692"/>
    </cofactor>
</comment>
<evidence type="ECO:0000256" key="7">
    <source>
        <dbReference type="SAM" id="Phobius"/>
    </source>
</evidence>
<evidence type="ECO:0000256" key="2">
    <source>
        <dbReference type="ARBA" id="ARBA00006730"/>
    </source>
</evidence>
<dbReference type="Proteomes" id="UP000799778">
    <property type="component" value="Unassembled WGS sequence"/>
</dbReference>
<dbReference type="GeneID" id="54282350"/>
<dbReference type="PIRSF" id="PIRSF000189">
    <property type="entry name" value="D-aa_oxidase"/>
    <property type="match status" value="1"/>
</dbReference>
<dbReference type="PANTHER" id="PTHR11530">
    <property type="entry name" value="D-AMINO ACID OXIDASE"/>
    <property type="match status" value="1"/>
</dbReference>
<dbReference type="OrthoDB" id="409956at2759"/>
<dbReference type="PROSITE" id="PS00677">
    <property type="entry name" value="DAO"/>
    <property type="match status" value="1"/>
</dbReference>
<keyword evidence="7" id="KW-0472">Membrane</keyword>
<comment type="similarity">
    <text evidence="2">Belongs to the DAMOX/DASOX family.</text>
</comment>
<feature type="binding site" evidence="6">
    <location>
        <position position="334"/>
    </location>
    <ligand>
        <name>D-dopa</name>
        <dbReference type="ChEBI" id="CHEBI:149689"/>
    </ligand>
</feature>
<keyword evidence="4 6" id="KW-0274">FAD</keyword>
<sequence length="361" mass="39100">MAVTNVTIVGAGVVGLTTAFILSHRRDLSITLIAKHMPGDYDIEYASPWAGANYWPVGAPGTLLQRLEKATWADLDRICREHPEAGIHYQDSRIYGREKDADSTTGKWMDELGRRDPWFAGVLPNFRVLEPSEVPKGYDWGTTFTSVCINTPVYLSWLLGQAVKNGVVVKRGVLTHISDAAQLHHSGASDITINCTGLLAAKLGGVMDANVFPGRGQVTLVRNEPDAMVTTSGTDDGGSEAAYVMQRAVGGGTILGGCMQHGEWESQPDLNLAARIMQRAVDLVPSLVPKTGKVTELSVIRHGVGLRPMRKGGVRVERERIDGGWVLHAYGHAGYGYQSSFGTAREVERLLEGVLGEKARL</sequence>
<dbReference type="InterPro" id="IPR023209">
    <property type="entry name" value="DAO"/>
</dbReference>
<gene>
    <name evidence="9" type="ORF">BU24DRAFT_387105</name>
</gene>
<evidence type="ECO:0000313" key="9">
    <source>
        <dbReference type="EMBL" id="KAF2019936.1"/>
    </source>
</evidence>
<feature type="domain" description="FAD dependent oxidoreductase" evidence="8">
    <location>
        <begin position="6"/>
        <end position="347"/>
    </location>
</feature>
<dbReference type="GO" id="GO:0005737">
    <property type="term" value="C:cytoplasm"/>
    <property type="evidence" value="ECO:0007669"/>
    <property type="project" value="TreeGrafter"/>
</dbReference>
<dbReference type="Pfam" id="PF01266">
    <property type="entry name" value="DAO"/>
    <property type="match status" value="1"/>
</dbReference>
<organism evidence="9 10">
    <name type="scientific">Aaosphaeria arxii CBS 175.79</name>
    <dbReference type="NCBI Taxonomy" id="1450172"/>
    <lineage>
        <taxon>Eukaryota</taxon>
        <taxon>Fungi</taxon>
        <taxon>Dikarya</taxon>
        <taxon>Ascomycota</taxon>
        <taxon>Pezizomycotina</taxon>
        <taxon>Dothideomycetes</taxon>
        <taxon>Pleosporomycetidae</taxon>
        <taxon>Pleosporales</taxon>
        <taxon>Pleosporales incertae sedis</taxon>
        <taxon>Aaosphaeria</taxon>
    </lineage>
</organism>
<dbReference type="InterPro" id="IPR006076">
    <property type="entry name" value="FAD-dep_OxRdtase"/>
</dbReference>
<feature type="binding site" evidence="6">
    <location>
        <position position="307"/>
    </location>
    <ligand>
        <name>D-dopa</name>
        <dbReference type="ChEBI" id="CHEBI:149689"/>
    </ligand>
</feature>
<evidence type="ECO:0000259" key="8">
    <source>
        <dbReference type="Pfam" id="PF01266"/>
    </source>
</evidence>
<dbReference type="PANTHER" id="PTHR11530:SF16">
    <property type="entry name" value="D-AMINO ACID OXIDASE (AFU_ORTHOLOGUE AFUA_5G11290)"/>
    <property type="match status" value="1"/>
</dbReference>
<dbReference type="EMBL" id="ML978067">
    <property type="protein sequence ID" value="KAF2019936.1"/>
    <property type="molecule type" value="Genomic_DNA"/>
</dbReference>
<evidence type="ECO:0000256" key="1">
    <source>
        <dbReference type="ARBA" id="ARBA00001974"/>
    </source>
</evidence>
<evidence type="ECO:0000256" key="6">
    <source>
        <dbReference type="PIRSR" id="PIRSR000189-1"/>
    </source>
</evidence>
<keyword evidence="7" id="KW-0812">Transmembrane</keyword>
<proteinExistence type="inferred from homology"/>
<keyword evidence="5" id="KW-0560">Oxidoreductase</keyword>
<keyword evidence="3" id="KW-0285">Flavoprotein</keyword>
<evidence type="ECO:0000256" key="5">
    <source>
        <dbReference type="ARBA" id="ARBA00023002"/>
    </source>
</evidence>
<dbReference type="Gene3D" id="3.30.9.10">
    <property type="entry name" value="D-Amino Acid Oxidase, subunit A, domain 2"/>
    <property type="match status" value="1"/>
</dbReference>
<dbReference type="RefSeq" id="XP_033388275.1">
    <property type="nucleotide sequence ID" value="XM_033524953.1"/>
</dbReference>
<evidence type="ECO:0000256" key="4">
    <source>
        <dbReference type="ARBA" id="ARBA00022827"/>
    </source>
</evidence>
<dbReference type="Gene3D" id="3.40.50.720">
    <property type="entry name" value="NAD(P)-binding Rossmann-like Domain"/>
    <property type="match status" value="1"/>
</dbReference>
<reference evidence="9" key="1">
    <citation type="journal article" date="2020" name="Stud. Mycol.">
        <title>101 Dothideomycetes genomes: a test case for predicting lifestyles and emergence of pathogens.</title>
        <authorList>
            <person name="Haridas S."/>
            <person name="Albert R."/>
            <person name="Binder M."/>
            <person name="Bloem J."/>
            <person name="Labutti K."/>
            <person name="Salamov A."/>
            <person name="Andreopoulos B."/>
            <person name="Baker S."/>
            <person name="Barry K."/>
            <person name="Bills G."/>
            <person name="Bluhm B."/>
            <person name="Cannon C."/>
            <person name="Castanera R."/>
            <person name="Culley D."/>
            <person name="Daum C."/>
            <person name="Ezra D."/>
            <person name="Gonzalez J."/>
            <person name="Henrissat B."/>
            <person name="Kuo A."/>
            <person name="Liang C."/>
            <person name="Lipzen A."/>
            <person name="Lutzoni F."/>
            <person name="Magnuson J."/>
            <person name="Mondo S."/>
            <person name="Nolan M."/>
            <person name="Ohm R."/>
            <person name="Pangilinan J."/>
            <person name="Park H.-J."/>
            <person name="Ramirez L."/>
            <person name="Alfaro M."/>
            <person name="Sun H."/>
            <person name="Tritt A."/>
            <person name="Yoshinaga Y."/>
            <person name="Zwiers L.-H."/>
            <person name="Turgeon B."/>
            <person name="Goodwin S."/>
            <person name="Spatafora J."/>
            <person name="Crous P."/>
            <person name="Grigoriev I."/>
        </authorList>
    </citation>
    <scope>NUCLEOTIDE SEQUENCE</scope>
    <source>
        <strain evidence="9">CBS 175.79</strain>
    </source>
</reference>